<dbReference type="AlphaFoldDB" id="A0A433RXK9"/>
<dbReference type="Pfam" id="PF03235">
    <property type="entry name" value="GmrSD_N"/>
    <property type="match status" value="1"/>
</dbReference>
<dbReference type="PANTHER" id="PTHR35149">
    <property type="entry name" value="SLL5132 PROTEIN"/>
    <property type="match status" value="1"/>
</dbReference>
<keyword evidence="3" id="KW-1185">Reference proteome</keyword>
<gene>
    <name evidence="2" type="ORF">QI30_02350</name>
</gene>
<dbReference type="EMBL" id="JTFC01000008">
    <property type="protein sequence ID" value="RUS58013.1"/>
    <property type="molecule type" value="Genomic_DNA"/>
</dbReference>
<feature type="domain" description="GmrSD restriction endonucleases N-terminal" evidence="1">
    <location>
        <begin position="10"/>
        <end position="236"/>
    </location>
</feature>
<sequence>MGFNTENRTILDIFQRPSRYVIPRYQREYVWKQRNWDELLNDITFTLGFKNEKNEWTHFLGTIVLSSNVKLKSSDSIRGIKDYEIIDGQQRITTLFLLFSSICSRLYKIKDNEEALQRAKYIENTFINSVTPQNELIPILYNSEYKDFILELLHSMKQSQHQKLSNENPYKAAFEYFYAYFLTKSFIEIDQFLDKLYDINIVEIVSEQEEEIYNIFEVLNARGQQLKQIELLKNHTMKYIYPKVDDYIDDARKKWIDIYNQTDNLSDKDDLLNHFAKCYLKRKAENADDVYRLFKEEIKIEGMSLFLNDLHRFSGLYAQATHKNTTDKYIKYFNLKNNKQIRSLLTSVLEIFYKGIIDANAKEATLKNVRNFFAIFNASRETSNRTDTAIKNAAYAVYNSKSEIEFKVEISNLFYELNKLISYEHFKNNYSSALKYSNKDKRLKNSRLIKYILMEYYSYYQTDAYLSENDITIEHLLGDNGDTENAHIHNLALANNIVNSDKLKNKPVREKISILKEFSNLNINHCLENYLDVTDFKSELRKDEMASQLFNEVFKFQPDVFGWSKNDLTQYFSKLKKIKETEVKSEKMKLDKVKLEEVLRAKGKYFDVVIKNNPNFEHLKEIYSILFEDTLFLVES</sequence>
<accession>A0A433RXK9</accession>
<organism evidence="2 3">
    <name type="scientific">Candidatus Kurthia intestinigallinarum</name>
    <dbReference type="NCBI Taxonomy" id="1562256"/>
    <lineage>
        <taxon>Bacteria</taxon>
        <taxon>Bacillati</taxon>
        <taxon>Bacillota</taxon>
        <taxon>Bacilli</taxon>
        <taxon>Bacillales</taxon>
        <taxon>Caryophanaceae</taxon>
        <taxon>Kurthia</taxon>
    </lineage>
</organism>
<dbReference type="Proteomes" id="UP000288623">
    <property type="component" value="Unassembled WGS sequence"/>
</dbReference>
<dbReference type="PANTHER" id="PTHR35149:SF1">
    <property type="entry name" value="DUF5655 DOMAIN-CONTAINING PROTEIN"/>
    <property type="match status" value="1"/>
</dbReference>
<dbReference type="OrthoDB" id="9798761at2"/>
<evidence type="ECO:0000259" key="1">
    <source>
        <dbReference type="Pfam" id="PF03235"/>
    </source>
</evidence>
<comment type="caution">
    <text evidence="2">The sequence shown here is derived from an EMBL/GenBank/DDBJ whole genome shotgun (WGS) entry which is preliminary data.</text>
</comment>
<dbReference type="InterPro" id="IPR004919">
    <property type="entry name" value="GmrSD_N"/>
</dbReference>
<dbReference type="RefSeq" id="WP_126989347.1">
    <property type="nucleotide sequence ID" value="NZ_JTFC01000008.1"/>
</dbReference>
<evidence type="ECO:0000313" key="2">
    <source>
        <dbReference type="EMBL" id="RUS58013.1"/>
    </source>
</evidence>
<protein>
    <recommendedName>
        <fullName evidence="1">GmrSD restriction endonucleases N-terminal domain-containing protein</fullName>
    </recommendedName>
</protein>
<name>A0A433RXK9_9BACL</name>
<evidence type="ECO:0000313" key="3">
    <source>
        <dbReference type="Proteomes" id="UP000288623"/>
    </source>
</evidence>
<proteinExistence type="predicted"/>
<reference evidence="2 3" key="1">
    <citation type="submission" date="2014-11" db="EMBL/GenBank/DDBJ databases">
        <title>Genome sequence and analysis of novel Kurthia sp.</title>
        <authorList>
            <person name="Lawson J.N."/>
            <person name="Gonzalez J.E."/>
            <person name="Rinauldi L."/>
            <person name="Xuan Z."/>
            <person name="Firman A."/>
            <person name="Shaddox L."/>
            <person name="Trudeau A."/>
            <person name="Shah S."/>
            <person name="Reiman D."/>
        </authorList>
    </citation>
    <scope>NUCLEOTIDE SEQUENCE [LARGE SCALE GENOMIC DNA]</scope>
    <source>
        <strain evidence="2 3">3B1D</strain>
    </source>
</reference>